<dbReference type="Pfam" id="PF01555">
    <property type="entry name" value="N6_N4_Mtase"/>
    <property type="match status" value="1"/>
</dbReference>
<evidence type="ECO:0000256" key="8">
    <source>
        <dbReference type="RuleBase" id="RU362026"/>
    </source>
</evidence>
<comment type="catalytic activity">
    <reaction evidence="7">
        <text>a 2'-deoxycytidine in DNA + S-adenosyl-L-methionine = an N(4)-methyl-2'-deoxycytidine in DNA + S-adenosyl-L-homocysteine + H(+)</text>
        <dbReference type="Rhea" id="RHEA:16857"/>
        <dbReference type="Rhea" id="RHEA-COMP:11369"/>
        <dbReference type="Rhea" id="RHEA-COMP:13674"/>
        <dbReference type="ChEBI" id="CHEBI:15378"/>
        <dbReference type="ChEBI" id="CHEBI:57856"/>
        <dbReference type="ChEBI" id="CHEBI:59789"/>
        <dbReference type="ChEBI" id="CHEBI:85452"/>
        <dbReference type="ChEBI" id="CHEBI:137933"/>
        <dbReference type="EC" id="2.1.1.113"/>
    </reaction>
</comment>
<evidence type="ECO:0000256" key="7">
    <source>
        <dbReference type="ARBA" id="ARBA00049120"/>
    </source>
</evidence>
<dbReference type="InterPro" id="IPR001091">
    <property type="entry name" value="RM_Methyltransferase"/>
</dbReference>
<dbReference type="InterPro" id="IPR029063">
    <property type="entry name" value="SAM-dependent_MTases_sf"/>
</dbReference>
<comment type="similarity">
    <text evidence="1">Belongs to the N(4)/N(6)-methyltransferase family. N(4) subfamily.</text>
</comment>
<name>A0ABR8CQ11_9NOST</name>
<dbReference type="InterPro" id="IPR002941">
    <property type="entry name" value="DNA_methylase_N4/N6"/>
</dbReference>
<dbReference type="EC" id="2.1.1.-" evidence="8"/>
<dbReference type="PROSITE" id="PS00093">
    <property type="entry name" value="N4_MTASE"/>
    <property type="match status" value="1"/>
</dbReference>
<protein>
    <recommendedName>
        <fullName evidence="8">Methyltransferase</fullName>
        <ecNumber evidence="8">2.1.1.-</ecNumber>
    </recommendedName>
</protein>
<reference evidence="10 11" key="1">
    <citation type="journal article" date="2020" name="ISME J.">
        <title>Comparative genomics reveals insights into cyanobacterial evolution and habitat adaptation.</title>
        <authorList>
            <person name="Chen M.Y."/>
            <person name="Teng W.K."/>
            <person name="Zhao L."/>
            <person name="Hu C.X."/>
            <person name="Zhou Y.K."/>
            <person name="Han B.P."/>
            <person name="Song L.R."/>
            <person name="Shu W.S."/>
        </authorList>
    </citation>
    <scope>NUCLEOTIDE SEQUENCE [LARGE SCALE GENOMIC DNA]</scope>
    <source>
        <strain evidence="10 11">FACHB-260</strain>
    </source>
</reference>
<evidence type="ECO:0000313" key="10">
    <source>
        <dbReference type="EMBL" id="MBD2344653.1"/>
    </source>
</evidence>
<keyword evidence="4" id="KW-0949">S-adenosyl-L-methionine</keyword>
<dbReference type="EMBL" id="JACJRF010000014">
    <property type="protein sequence ID" value="MBD2344653.1"/>
    <property type="molecule type" value="Genomic_DNA"/>
</dbReference>
<evidence type="ECO:0000256" key="4">
    <source>
        <dbReference type="ARBA" id="ARBA00022691"/>
    </source>
</evidence>
<evidence type="ECO:0000259" key="9">
    <source>
        <dbReference type="Pfam" id="PF01555"/>
    </source>
</evidence>
<keyword evidence="5" id="KW-0680">Restriction system</keyword>
<comment type="caution">
    <text evidence="10">The sequence shown here is derived from an EMBL/GenBank/DDBJ whole genome shotgun (WGS) entry which is preliminary data.</text>
</comment>
<sequence length="355" mass="40232">MVVRSELLEKMGKVKDYLTSSDPMPLFLEADTCTLLKLFPDNCIDCVITSPPYWGHRAYANGGIGLEEKWEEYTRKLLGIFFEIKRILKPGGSFWLNIGDAYQNKSLIGIPWRIALEMTDNQGWILRNSVVWNKVKGAPDNAKDKLRNIYEPVFHFVKTDRYFYNVDAIRSKPRQAKVVNGSVVSATGVSGVRYRRKIELSTVLNDTERTNALKALDGILEEVRVGKISDFRMIIRGEQRTTHSDSVKVSGRARELAERGFYFLKYHPNGSKPSDVWDILPEDTQKRKLHFAPYPEDLCKIPILATCPQSGVVLDPFMGTGTTNLVACQLQRKSIGIDVSGEYITIARERCGLFS</sequence>
<dbReference type="InterPro" id="IPR017985">
    <property type="entry name" value="MeTrfase_CN4_CS"/>
</dbReference>
<keyword evidence="2" id="KW-0489">Methyltransferase</keyword>
<keyword evidence="11" id="KW-1185">Reference proteome</keyword>
<feature type="domain" description="DNA methylase N-4/N-6" evidence="9">
    <location>
        <begin position="44"/>
        <end position="348"/>
    </location>
</feature>
<dbReference type="PRINTS" id="PR00508">
    <property type="entry name" value="S21N4MTFRASE"/>
</dbReference>
<dbReference type="Proteomes" id="UP000607281">
    <property type="component" value="Unassembled WGS sequence"/>
</dbReference>
<evidence type="ECO:0000256" key="1">
    <source>
        <dbReference type="ARBA" id="ARBA00010203"/>
    </source>
</evidence>
<evidence type="ECO:0000256" key="2">
    <source>
        <dbReference type="ARBA" id="ARBA00022603"/>
    </source>
</evidence>
<keyword evidence="3" id="KW-0808">Transferase</keyword>
<organism evidence="10 11">
    <name type="scientific">Anabaena subtropica FACHB-260</name>
    <dbReference type="NCBI Taxonomy" id="2692884"/>
    <lineage>
        <taxon>Bacteria</taxon>
        <taxon>Bacillati</taxon>
        <taxon>Cyanobacteriota</taxon>
        <taxon>Cyanophyceae</taxon>
        <taxon>Nostocales</taxon>
        <taxon>Nostocaceae</taxon>
        <taxon>Anabaena</taxon>
    </lineage>
</organism>
<evidence type="ECO:0000256" key="6">
    <source>
        <dbReference type="ARBA" id="ARBA00023125"/>
    </source>
</evidence>
<proteinExistence type="inferred from homology"/>
<dbReference type="Gene3D" id="3.40.50.150">
    <property type="entry name" value="Vaccinia Virus protein VP39"/>
    <property type="match status" value="1"/>
</dbReference>
<dbReference type="SUPFAM" id="SSF53335">
    <property type="entry name" value="S-adenosyl-L-methionine-dependent methyltransferases"/>
    <property type="match status" value="1"/>
</dbReference>
<evidence type="ECO:0000256" key="5">
    <source>
        <dbReference type="ARBA" id="ARBA00022747"/>
    </source>
</evidence>
<evidence type="ECO:0000256" key="3">
    <source>
        <dbReference type="ARBA" id="ARBA00022679"/>
    </source>
</evidence>
<evidence type="ECO:0000313" key="11">
    <source>
        <dbReference type="Proteomes" id="UP000607281"/>
    </source>
</evidence>
<accession>A0ABR8CQ11</accession>
<keyword evidence="6" id="KW-0238">DNA-binding</keyword>
<gene>
    <name evidence="10" type="ORF">H6G18_10895</name>
</gene>
<dbReference type="RefSeq" id="WP_190407106.1">
    <property type="nucleotide sequence ID" value="NZ_JACJRF010000014.1"/>
</dbReference>